<proteinExistence type="predicted"/>
<organism evidence="1 2">
    <name type="scientific">Paenibacillus marchantiophytorum</name>
    <dbReference type="NCBI Taxonomy" id="1619310"/>
    <lineage>
        <taxon>Bacteria</taxon>
        <taxon>Bacillati</taxon>
        <taxon>Bacillota</taxon>
        <taxon>Bacilli</taxon>
        <taxon>Bacillales</taxon>
        <taxon>Paenibacillaceae</taxon>
        <taxon>Paenibacillus</taxon>
    </lineage>
</organism>
<reference evidence="2" key="1">
    <citation type="journal article" date="2019" name="Int. J. Syst. Evol. Microbiol.">
        <title>The Global Catalogue of Microorganisms (GCM) 10K type strain sequencing project: providing services to taxonomists for standard genome sequencing and annotation.</title>
        <authorList>
            <consortium name="The Broad Institute Genomics Platform"/>
            <consortium name="The Broad Institute Genome Sequencing Center for Infectious Disease"/>
            <person name="Wu L."/>
            <person name="Ma J."/>
        </authorList>
    </citation>
    <scope>NUCLEOTIDE SEQUENCE [LARGE SCALE GENOMIC DNA]</scope>
    <source>
        <strain evidence="2">CGMCC 1.15043</strain>
    </source>
</reference>
<evidence type="ECO:0000313" key="1">
    <source>
        <dbReference type="EMBL" id="GGI46202.1"/>
    </source>
</evidence>
<protein>
    <submittedName>
        <fullName evidence="1">Uncharacterized protein</fullName>
    </submittedName>
</protein>
<comment type="caution">
    <text evidence="1">The sequence shown here is derived from an EMBL/GenBank/DDBJ whole genome shotgun (WGS) entry which is preliminary data.</text>
</comment>
<evidence type="ECO:0000313" key="2">
    <source>
        <dbReference type="Proteomes" id="UP000615455"/>
    </source>
</evidence>
<accession>A0ABQ2BS17</accession>
<gene>
    <name evidence="1" type="ORF">GCM10008018_15940</name>
</gene>
<name>A0ABQ2BS17_9BACL</name>
<dbReference type="Proteomes" id="UP000615455">
    <property type="component" value="Unassembled WGS sequence"/>
</dbReference>
<keyword evidence="2" id="KW-1185">Reference proteome</keyword>
<dbReference type="EMBL" id="BMHE01000005">
    <property type="protein sequence ID" value="GGI46202.1"/>
    <property type="molecule type" value="Genomic_DNA"/>
</dbReference>
<dbReference type="RefSeq" id="WP_189010030.1">
    <property type="nucleotide sequence ID" value="NZ_BMHE01000005.1"/>
</dbReference>
<sequence>MRKISLSDIQSKIAEGRPDVDYAVNVFRGKTRDQGWTMKRMKPRDPDEIKALNYLARSQYRKAVQEGTIIYDKERRVLTIAKYIRGEDKRKIE</sequence>